<keyword evidence="1" id="KW-0963">Cytoplasm</keyword>
<dbReference type="SMART" id="SM00165">
    <property type="entry name" value="UBA"/>
    <property type="match status" value="2"/>
</dbReference>
<keyword evidence="1" id="KW-0227">DNA damage</keyword>
<sequence length="410" mass="47059">MVIVTFCSADKKFYKIEIPQGTTVEQAKKIYEEEVGCKTCSIRMIFKKKVLQNNIVIDTLDIKENDFIVVYVLKKGPPLQKPILTSPSNSSSQAVNVSELNAIQNTSQIPSQSSNQTNINYPNSNTLPYFSPNQPNTSIPRPSPLPVSISMPYNQNQFQPFSNNQSSSSFQFPSPAPSNPNIFQSNYDYMNDPKFYQKIDYLRELGCFGRSECEDALRAAFGNVEHAAEYLLSGHIPDIQSQRSNSSQSIQLNQEFITTFRQMLITEPRLLENFIEEFEIKNPRLRQNPEELLSQFGLSVDGFDIEGIRNRAVERVDPDYFDQLMQQTRSQVSCPELMGCIDEYEEKRRERKEEEKRNEDSMLSQFSDEEKSEIRRIQSLGSFILNEVIQIYLACDKNEQLAANLLLSHK</sequence>
<feature type="domain" description="UBA" evidence="3">
    <location>
        <begin position="190"/>
        <end position="234"/>
    </location>
</feature>
<dbReference type="PANTHER" id="PTHR10621">
    <property type="entry name" value="UV EXCISION REPAIR PROTEIN RAD23"/>
    <property type="match status" value="1"/>
</dbReference>
<dbReference type="Gene3D" id="3.10.20.90">
    <property type="entry name" value="Phosphatidylinositol 3-kinase Catalytic Subunit, Chain A, domain 1"/>
    <property type="match status" value="1"/>
</dbReference>
<dbReference type="Proteomes" id="UP001470230">
    <property type="component" value="Unassembled WGS sequence"/>
</dbReference>
<feature type="region of interest" description="Disordered" evidence="2">
    <location>
        <begin position="349"/>
        <end position="368"/>
    </location>
</feature>
<dbReference type="InterPro" id="IPR015940">
    <property type="entry name" value="UBA"/>
</dbReference>
<dbReference type="Pfam" id="PF00240">
    <property type="entry name" value="ubiquitin"/>
    <property type="match status" value="1"/>
</dbReference>
<dbReference type="InterPro" id="IPR009060">
    <property type="entry name" value="UBA-like_sf"/>
</dbReference>
<keyword evidence="1" id="KW-0234">DNA repair</keyword>
<dbReference type="Gene3D" id="1.10.8.10">
    <property type="entry name" value="DNA helicase RuvA subunit, C-terminal domain"/>
    <property type="match status" value="2"/>
</dbReference>
<evidence type="ECO:0000256" key="1">
    <source>
        <dbReference type="RuleBase" id="RU367049"/>
    </source>
</evidence>
<dbReference type="CDD" id="cd14281">
    <property type="entry name" value="UBA2_Rad23_like"/>
    <property type="match status" value="1"/>
</dbReference>
<dbReference type="SUPFAM" id="SSF46934">
    <property type="entry name" value="UBA-like"/>
    <property type="match status" value="1"/>
</dbReference>
<protein>
    <recommendedName>
        <fullName evidence="1">UV excision repair protein RAD23</fullName>
    </recommendedName>
</protein>
<proteinExistence type="inferred from homology"/>
<dbReference type="SUPFAM" id="SSF54236">
    <property type="entry name" value="Ubiquitin-like"/>
    <property type="match status" value="1"/>
</dbReference>
<accession>A0ABR2HJ07</accession>
<keyword evidence="6" id="KW-1185">Reference proteome</keyword>
<organism evidence="5 6">
    <name type="scientific">Tritrichomonas musculus</name>
    <dbReference type="NCBI Taxonomy" id="1915356"/>
    <lineage>
        <taxon>Eukaryota</taxon>
        <taxon>Metamonada</taxon>
        <taxon>Parabasalia</taxon>
        <taxon>Tritrichomonadida</taxon>
        <taxon>Tritrichomonadidae</taxon>
        <taxon>Tritrichomonas</taxon>
    </lineage>
</organism>
<dbReference type="InterPro" id="IPR029071">
    <property type="entry name" value="Ubiquitin-like_domsf"/>
</dbReference>
<keyword evidence="1" id="KW-0539">Nucleus</keyword>
<evidence type="ECO:0000256" key="2">
    <source>
        <dbReference type="SAM" id="MobiDB-lite"/>
    </source>
</evidence>
<name>A0ABR2HJ07_9EUKA</name>
<evidence type="ECO:0000259" key="4">
    <source>
        <dbReference type="PROSITE" id="PS50053"/>
    </source>
</evidence>
<dbReference type="PROSITE" id="PS50030">
    <property type="entry name" value="UBA"/>
    <property type="match status" value="1"/>
</dbReference>
<dbReference type="InterPro" id="IPR004806">
    <property type="entry name" value="Rad23"/>
</dbReference>
<evidence type="ECO:0000313" key="5">
    <source>
        <dbReference type="EMBL" id="KAK8847010.1"/>
    </source>
</evidence>
<reference evidence="5 6" key="1">
    <citation type="submission" date="2024-04" db="EMBL/GenBank/DDBJ databases">
        <title>Tritrichomonas musculus Genome.</title>
        <authorList>
            <person name="Alves-Ferreira E."/>
            <person name="Grigg M."/>
            <person name="Lorenzi H."/>
            <person name="Galac M."/>
        </authorList>
    </citation>
    <scope>NUCLEOTIDE SEQUENCE [LARGE SCALE GENOMIC DNA]</scope>
    <source>
        <strain evidence="5 6">EAF2021</strain>
    </source>
</reference>
<dbReference type="InterPro" id="IPR000626">
    <property type="entry name" value="Ubiquitin-like_dom"/>
</dbReference>
<dbReference type="SMART" id="SM00213">
    <property type="entry name" value="UBQ"/>
    <property type="match status" value="1"/>
</dbReference>
<comment type="caution">
    <text evidence="5">The sequence shown here is derived from an EMBL/GenBank/DDBJ whole genome shotgun (WGS) entry which is preliminary data.</text>
</comment>
<comment type="subcellular location">
    <subcellularLocation>
        <location evidence="1">Nucleus</location>
    </subcellularLocation>
    <subcellularLocation>
        <location evidence="1">Cytoplasm</location>
    </subcellularLocation>
</comment>
<feature type="compositionally biased region" description="Basic and acidic residues" evidence="2">
    <location>
        <begin position="349"/>
        <end position="360"/>
    </location>
</feature>
<gene>
    <name evidence="5" type="ORF">M9Y10_019584</name>
</gene>
<feature type="region of interest" description="Disordered" evidence="2">
    <location>
        <begin position="106"/>
        <end position="143"/>
    </location>
</feature>
<feature type="domain" description="Ubiquitin-like" evidence="4">
    <location>
        <begin position="2"/>
        <end position="77"/>
    </location>
</feature>
<evidence type="ECO:0000313" key="6">
    <source>
        <dbReference type="Proteomes" id="UP001470230"/>
    </source>
</evidence>
<comment type="function">
    <text evidence="1">Multiubiquitin chain receptor involved in modulation of proteasomal degradation. Involved in nucleotide excision repair.</text>
</comment>
<feature type="compositionally biased region" description="Polar residues" evidence="2">
    <location>
        <begin position="106"/>
        <end position="140"/>
    </location>
</feature>
<dbReference type="Pfam" id="PF00627">
    <property type="entry name" value="UBA"/>
    <property type="match status" value="1"/>
</dbReference>
<dbReference type="PANTHER" id="PTHR10621:SF0">
    <property type="entry name" value="UV EXCISION REPAIR PROTEIN RAD23"/>
    <property type="match status" value="1"/>
</dbReference>
<dbReference type="PROSITE" id="PS50053">
    <property type="entry name" value="UBIQUITIN_2"/>
    <property type="match status" value="1"/>
</dbReference>
<dbReference type="EMBL" id="JAPFFF010000028">
    <property type="protein sequence ID" value="KAK8847010.1"/>
    <property type="molecule type" value="Genomic_DNA"/>
</dbReference>
<comment type="similarity">
    <text evidence="1">Belongs to the RAD23 family.</text>
</comment>
<dbReference type="PRINTS" id="PR01839">
    <property type="entry name" value="RAD23PROTEIN"/>
</dbReference>
<evidence type="ECO:0000259" key="3">
    <source>
        <dbReference type="PROSITE" id="PS50030"/>
    </source>
</evidence>